<keyword evidence="3" id="KW-0862">Zinc</keyword>
<evidence type="ECO:0000256" key="1">
    <source>
        <dbReference type="ARBA" id="ARBA00022723"/>
    </source>
</evidence>
<feature type="compositionally biased region" description="Polar residues" evidence="5">
    <location>
        <begin position="415"/>
        <end position="424"/>
    </location>
</feature>
<dbReference type="CDD" id="cd15534">
    <property type="entry name" value="PHD2_PHF12_Rco1"/>
    <property type="match status" value="1"/>
</dbReference>
<dbReference type="Proteomes" id="UP001219355">
    <property type="component" value="Chromosome 4"/>
</dbReference>
<feature type="compositionally biased region" description="Low complexity" evidence="5">
    <location>
        <begin position="351"/>
        <end position="360"/>
    </location>
</feature>
<feature type="compositionally biased region" description="Polar residues" evidence="5">
    <location>
        <begin position="72"/>
        <end position="83"/>
    </location>
</feature>
<evidence type="ECO:0000256" key="2">
    <source>
        <dbReference type="ARBA" id="ARBA00022771"/>
    </source>
</evidence>
<dbReference type="SMART" id="SM00249">
    <property type="entry name" value="PHD"/>
    <property type="match status" value="2"/>
</dbReference>
<dbReference type="GO" id="GO:0032221">
    <property type="term" value="C:Rpd3S complex"/>
    <property type="evidence" value="ECO:0007669"/>
    <property type="project" value="TreeGrafter"/>
</dbReference>
<dbReference type="InterPro" id="IPR001965">
    <property type="entry name" value="Znf_PHD"/>
</dbReference>
<name>A0AAF0IKQ8_9EURO</name>
<accession>A0AAF0IKQ8</accession>
<dbReference type="SUPFAM" id="SSF57903">
    <property type="entry name" value="FYVE/PHD zinc finger"/>
    <property type="match status" value="2"/>
</dbReference>
<dbReference type="InterPro" id="IPR052819">
    <property type="entry name" value="Chromatin_regulatory_protein"/>
</dbReference>
<dbReference type="Gene3D" id="3.30.40.10">
    <property type="entry name" value="Zinc/RING finger domain, C3HC4 (zinc finger)"/>
    <property type="match status" value="2"/>
</dbReference>
<dbReference type="AlphaFoldDB" id="A0AAF0IKQ8"/>
<keyword evidence="2 4" id="KW-0863">Zinc-finger</keyword>
<dbReference type="PROSITE" id="PS50016">
    <property type="entry name" value="ZF_PHD_2"/>
    <property type="match status" value="1"/>
</dbReference>
<dbReference type="PROSITE" id="PS01359">
    <property type="entry name" value="ZF_PHD_1"/>
    <property type="match status" value="1"/>
</dbReference>
<evidence type="ECO:0000313" key="8">
    <source>
        <dbReference type="Proteomes" id="UP001219355"/>
    </source>
</evidence>
<evidence type="ECO:0000259" key="6">
    <source>
        <dbReference type="PROSITE" id="PS50016"/>
    </source>
</evidence>
<evidence type="ECO:0000313" key="7">
    <source>
        <dbReference type="EMBL" id="WEW61180.1"/>
    </source>
</evidence>
<feature type="compositionally biased region" description="Low complexity" evidence="5">
    <location>
        <begin position="84"/>
        <end position="104"/>
    </location>
</feature>
<feature type="compositionally biased region" description="Polar residues" evidence="5">
    <location>
        <begin position="367"/>
        <end position="383"/>
    </location>
</feature>
<evidence type="ECO:0000256" key="3">
    <source>
        <dbReference type="ARBA" id="ARBA00022833"/>
    </source>
</evidence>
<feature type="region of interest" description="Disordered" evidence="5">
    <location>
        <begin position="160"/>
        <end position="233"/>
    </location>
</feature>
<feature type="compositionally biased region" description="Low complexity" evidence="5">
    <location>
        <begin position="187"/>
        <end position="203"/>
    </location>
</feature>
<proteinExistence type="predicted"/>
<dbReference type="InterPro" id="IPR013083">
    <property type="entry name" value="Znf_RING/FYVE/PHD"/>
</dbReference>
<dbReference type="InterPro" id="IPR019787">
    <property type="entry name" value="Znf_PHD-finger"/>
</dbReference>
<organism evidence="7 8">
    <name type="scientific">Emydomyces testavorans</name>
    <dbReference type="NCBI Taxonomy" id="2070801"/>
    <lineage>
        <taxon>Eukaryota</taxon>
        <taxon>Fungi</taxon>
        <taxon>Dikarya</taxon>
        <taxon>Ascomycota</taxon>
        <taxon>Pezizomycotina</taxon>
        <taxon>Eurotiomycetes</taxon>
        <taxon>Eurotiomycetidae</taxon>
        <taxon>Onygenales</taxon>
        <taxon>Nannizziopsiaceae</taxon>
        <taxon>Emydomyces</taxon>
    </lineage>
</organism>
<feature type="compositionally biased region" description="Basic and acidic residues" evidence="5">
    <location>
        <begin position="404"/>
        <end position="414"/>
    </location>
</feature>
<protein>
    <recommendedName>
        <fullName evidence="6">PHD-type domain-containing protein</fullName>
    </recommendedName>
</protein>
<feature type="compositionally biased region" description="Polar residues" evidence="5">
    <location>
        <begin position="209"/>
        <end position="220"/>
    </location>
</feature>
<dbReference type="PANTHER" id="PTHR47636">
    <property type="entry name" value="TRANSCRIPTIONAL REGULATORY PROTEIN RCO1"/>
    <property type="match status" value="1"/>
</dbReference>
<feature type="region of interest" description="Disordered" evidence="5">
    <location>
        <begin position="590"/>
        <end position="612"/>
    </location>
</feature>
<feature type="compositionally biased region" description="Polar residues" evidence="5">
    <location>
        <begin position="24"/>
        <end position="34"/>
    </location>
</feature>
<dbReference type="GO" id="GO:0008270">
    <property type="term" value="F:zinc ion binding"/>
    <property type="evidence" value="ECO:0007669"/>
    <property type="project" value="UniProtKB-KW"/>
</dbReference>
<feature type="compositionally biased region" description="Basic residues" evidence="5">
    <location>
        <begin position="166"/>
        <end position="186"/>
    </location>
</feature>
<feature type="domain" description="PHD-type" evidence="6">
    <location>
        <begin position="508"/>
        <end position="557"/>
    </location>
</feature>
<sequence>MAPQLRSRTRADNDSRPVTPLDAPQNNATAASETSRPKKQRKTGANTRVPVDSVEEPARQRQRKTRVGLNQAGESSTQQPTGLQPQSQPQDVPQNQPQNPNNNQTRPSLPESKWTEPPTAKLKPTFQEYNFKRTGIFQSQFALGARPTLTNLRIAKLIPSTPKAAPKQKAKTSKGGRVSKSRKSRSKSTQSAKSTTSAKRAQAIENAINEATTSSSSQEEPVTIEDSPAQVESQTVIEANEPTVENSSLKSSNKIDVASAGPASSSIAPSIPIDLKCTKERFNEVIGSAISRAEASNDTKVADGLRWMLEASVTDPFLLKIMDDVVAEQTDDSMAVFQAALRDAVKRGKAGKPATTPAAAMGREDSTSSLSTAKSLEADTSTPAILEPANGPRPLSEEVVQATESEKVSWERSETPGSGVTPSRSVLEHQRKTEEPLSLEELAAKKEKLRKKRFVRYRVRESNLRTKILPQVQPPRKRVPQTDYDDASSVASVEAHRSTAQPAELDNNDFCRVCNGTGNLLCCDGCVDSFHFACLDPPLDSNSPPAGRWFCSACDQKGPGAVLKAVLEGLPRSWYEVPSEILDEFPDAFSEDDRTNHTKRPGTLPPSVTGAKKIHPDHLDAHRAKVFVERDVNGQLIICARCHRGNLNGERQVIKCDHCSLYWHLDCLDENYSHPPLQFHGSNNPRHYWKCPNHLENMLGNLRDGVRLRRRRRHQEYVDIEVLPSAYDTDLFREEENYGKGYRVSERGVIQNFIERVKRDHAEEKALQAIEAVEEQNRALLVPVEGAPGSLSKVGNADADAALSNLRNDEREGALALLAMAEVPQPVSGRVGQLVSQLVATSPETIRNVTSEIELLQSLQGLISQRLQALAATPSADVTN</sequence>
<dbReference type="PANTHER" id="PTHR47636:SF1">
    <property type="entry name" value="TRANSCRIPTIONAL REGULATORY PROTEIN RCO1"/>
    <property type="match status" value="1"/>
</dbReference>
<reference evidence="7" key="1">
    <citation type="submission" date="2023-03" db="EMBL/GenBank/DDBJ databases">
        <title>Emydomyces testavorans Genome Sequence.</title>
        <authorList>
            <person name="Hoyer L."/>
        </authorList>
    </citation>
    <scope>NUCLEOTIDE SEQUENCE</scope>
    <source>
        <strain evidence="7">16-2883</strain>
    </source>
</reference>
<dbReference type="CDD" id="cd15535">
    <property type="entry name" value="PHD1_Rco1"/>
    <property type="match status" value="1"/>
</dbReference>
<feature type="region of interest" description="Disordered" evidence="5">
    <location>
        <begin position="346"/>
        <end position="432"/>
    </location>
</feature>
<dbReference type="Pfam" id="PF00628">
    <property type="entry name" value="PHD"/>
    <property type="match status" value="1"/>
</dbReference>
<gene>
    <name evidence="7" type="ORF">PRK78_006670</name>
</gene>
<evidence type="ECO:0000256" key="5">
    <source>
        <dbReference type="SAM" id="MobiDB-lite"/>
    </source>
</evidence>
<dbReference type="InterPro" id="IPR011011">
    <property type="entry name" value="Znf_FYVE_PHD"/>
</dbReference>
<dbReference type="EMBL" id="CP120630">
    <property type="protein sequence ID" value="WEW61180.1"/>
    <property type="molecule type" value="Genomic_DNA"/>
</dbReference>
<keyword evidence="1" id="KW-0479">Metal-binding</keyword>
<dbReference type="GO" id="GO:0006357">
    <property type="term" value="P:regulation of transcription by RNA polymerase II"/>
    <property type="evidence" value="ECO:0007669"/>
    <property type="project" value="TreeGrafter"/>
</dbReference>
<dbReference type="InterPro" id="IPR019786">
    <property type="entry name" value="Zinc_finger_PHD-type_CS"/>
</dbReference>
<evidence type="ECO:0000256" key="4">
    <source>
        <dbReference type="PROSITE-ProRule" id="PRU00146"/>
    </source>
</evidence>
<keyword evidence="8" id="KW-1185">Reference proteome</keyword>
<feature type="region of interest" description="Disordered" evidence="5">
    <location>
        <begin position="1"/>
        <end position="119"/>
    </location>
</feature>